<name>A0ABP8J7L6_9MICO</name>
<dbReference type="PANTHER" id="PTHR42834">
    <property type="entry name" value="ENDONUCLEASE/EXONUCLEASE/PHOSPHATASE FAMILY PROTEIN (AFU_ORTHOLOGUE AFUA_3G09210)"/>
    <property type="match status" value="1"/>
</dbReference>
<comment type="caution">
    <text evidence="5">The sequence shown here is derived from an EMBL/GenBank/DDBJ whole genome shotgun (WGS) entry which is preliminary data.</text>
</comment>
<keyword evidence="3" id="KW-0732">Signal</keyword>
<dbReference type="InterPro" id="IPR005135">
    <property type="entry name" value="Endo/exonuclease/phosphatase"/>
</dbReference>
<feature type="region of interest" description="Disordered" evidence="1">
    <location>
        <begin position="822"/>
        <end position="932"/>
    </location>
</feature>
<feature type="domain" description="Endonuclease/exonuclease/phosphatase" evidence="4">
    <location>
        <begin position="637"/>
        <end position="810"/>
    </location>
</feature>
<feature type="signal peptide" evidence="3">
    <location>
        <begin position="1"/>
        <end position="23"/>
    </location>
</feature>
<feature type="compositionally biased region" description="Acidic residues" evidence="1">
    <location>
        <begin position="899"/>
        <end position="911"/>
    </location>
</feature>
<gene>
    <name evidence="5" type="ORF">GCM10023167_09470</name>
</gene>
<evidence type="ECO:0000313" key="6">
    <source>
        <dbReference type="Proteomes" id="UP001500642"/>
    </source>
</evidence>
<feature type="region of interest" description="Disordered" evidence="1">
    <location>
        <begin position="631"/>
        <end position="653"/>
    </location>
</feature>
<dbReference type="CDD" id="cd04486">
    <property type="entry name" value="YhcR_OBF_like"/>
    <property type="match status" value="1"/>
</dbReference>
<accession>A0ABP8J7L6</accession>
<keyword evidence="2" id="KW-0812">Transmembrane</keyword>
<feature type="compositionally biased region" description="Pro residues" evidence="1">
    <location>
        <begin position="187"/>
        <end position="200"/>
    </location>
</feature>
<keyword evidence="2" id="KW-1133">Transmembrane helix</keyword>
<feature type="compositionally biased region" description="Low complexity" evidence="1">
    <location>
        <begin position="177"/>
        <end position="186"/>
    </location>
</feature>
<feature type="compositionally biased region" description="Acidic residues" evidence="1">
    <location>
        <begin position="822"/>
        <end position="843"/>
    </location>
</feature>
<dbReference type="SUPFAM" id="SSF56219">
    <property type="entry name" value="DNase I-like"/>
    <property type="match status" value="1"/>
</dbReference>
<evidence type="ECO:0000256" key="1">
    <source>
        <dbReference type="SAM" id="MobiDB-lite"/>
    </source>
</evidence>
<evidence type="ECO:0000259" key="4">
    <source>
        <dbReference type="Pfam" id="PF03372"/>
    </source>
</evidence>
<keyword evidence="6" id="KW-1185">Reference proteome</keyword>
<dbReference type="InterPro" id="IPR036691">
    <property type="entry name" value="Endo/exonu/phosph_ase_sf"/>
</dbReference>
<protein>
    <recommendedName>
        <fullName evidence="4">Endonuclease/exonuclease/phosphatase domain-containing protein</fullName>
    </recommendedName>
</protein>
<sequence length="958" mass="98735">MSVLAATAALSLAALPGLTPVLAAAPTEISEIAYAGGDDTDFIEIKGAPGTDLGGFVVGSVSRGGSPQTAGHWTTLPAGTAVDDSGTAVVRLPITNSVNSGAAADGSYGSSVFLIDPAGTLVDFDQIGGVVGGRGVTAGTGAAVPEALRGETATPTGATAPRGRSIFWDGTTWTAGDPTPGALPDATPTPDPTDPTPDPTDPADITAIADIQGTGAASPLDGQTVTTRGVVTAVYPTGGLNGYYIQTEGTGGDEHALDGASHGIFVYSRDTAGQVQTGDFVELTGRVSEYYEQTQLTVAAGGFRPVAEAAAAPKPYAGEFPDGDEARESLEGMLLQPSGPVTVTDNYGTNRYGEVGLVNGTDTLRQPTDVHRPGTPEAQELAAANAERGYVLDDGATVDYTRGATETPVPYLGGDVPVRVGAPAAFTSPMVLGYGFDAWRMQPLTHLTGENAESTLPVTVENTREDAPREVGGDVTVASFNVLNYFVSLGEDESGCRYYADREGNPTTANNCDVRGAYDRASFDRQWPKIVSAINTLDTSVVSLEEIENSARFGKDSDAALQDLVTRLNEAAGTEKWAYAESPAQLPENGEDAIRTAFIYQPAEVAPVGDSVLLDDTAFDNARAPLAQAFAPVTDGPDTDDAAGARAQQAAADDDATFVTIANHFKSKGSGSGPGNADSGDGQGASNADRVAQARALVTFADEQEAAHGTERTFLLGDFNAYTEEDPMQVFYEAGYRNIGKEMTEESTYLFGGLTGSLDHVLATEPLFAAATGADIWNINSVESIGLEYSRYNANITDLYETGPFRSSDHDPLIVGVDLVEDDEAPGEDPSEDPTDGPSDDPTEGPGGDDPSAEPTPSDTPGGDPAPSDEPGDRPTDDGRGDDGTDGGDDGRGDRGQDDDGQGGDDRDDDTAGSGERGSDRDGGSLPRTGSELGGLAIGAALLAIGGLTLLISRRRRG</sequence>
<dbReference type="Pfam" id="PF03372">
    <property type="entry name" value="Exo_endo_phos"/>
    <property type="match status" value="1"/>
</dbReference>
<keyword evidence="2" id="KW-0472">Membrane</keyword>
<dbReference type="Proteomes" id="UP001500642">
    <property type="component" value="Unassembled WGS sequence"/>
</dbReference>
<dbReference type="PANTHER" id="PTHR42834:SF1">
    <property type="entry name" value="ENDONUCLEASE_EXONUCLEASE_PHOSPHATASE FAMILY PROTEIN (AFU_ORTHOLOGUE AFUA_3G09210)"/>
    <property type="match status" value="1"/>
</dbReference>
<dbReference type="CDD" id="cd10283">
    <property type="entry name" value="MnuA_DNase1-like"/>
    <property type="match status" value="1"/>
</dbReference>
<organism evidence="5 6">
    <name type="scientific">Brevibacterium pityocampae</name>
    <dbReference type="NCBI Taxonomy" id="506594"/>
    <lineage>
        <taxon>Bacteria</taxon>
        <taxon>Bacillati</taxon>
        <taxon>Actinomycetota</taxon>
        <taxon>Actinomycetes</taxon>
        <taxon>Micrococcales</taxon>
        <taxon>Brevibacteriaceae</taxon>
        <taxon>Brevibacterium</taxon>
    </lineage>
</organism>
<evidence type="ECO:0000256" key="2">
    <source>
        <dbReference type="SAM" id="Phobius"/>
    </source>
</evidence>
<feature type="compositionally biased region" description="Basic and acidic residues" evidence="1">
    <location>
        <begin position="871"/>
        <end position="898"/>
    </location>
</feature>
<dbReference type="EMBL" id="BAABGL010000004">
    <property type="protein sequence ID" value="GAA4386483.1"/>
    <property type="molecule type" value="Genomic_DNA"/>
</dbReference>
<proteinExistence type="predicted"/>
<reference evidence="6" key="1">
    <citation type="journal article" date="2019" name="Int. J. Syst. Evol. Microbiol.">
        <title>The Global Catalogue of Microorganisms (GCM) 10K type strain sequencing project: providing services to taxonomists for standard genome sequencing and annotation.</title>
        <authorList>
            <consortium name="The Broad Institute Genomics Platform"/>
            <consortium name="The Broad Institute Genome Sequencing Center for Infectious Disease"/>
            <person name="Wu L."/>
            <person name="Ma J."/>
        </authorList>
    </citation>
    <scope>NUCLEOTIDE SEQUENCE [LARGE SCALE GENOMIC DNA]</scope>
    <source>
        <strain evidence="6">JCM 17808</strain>
    </source>
</reference>
<evidence type="ECO:0000313" key="5">
    <source>
        <dbReference type="EMBL" id="GAA4386483.1"/>
    </source>
</evidence>
<feature type="compositionally biased region" description="Low complexity" evidence="1">
    <location>
        <begin position="631"/>
        <end position="651"/>
    </location>
</feature>
<feature type="transmembrane region" description="Helical" evidence="2">
    <location>
        <begin position="933"/>
        <end position="952"/>
    </location>
</feature>
<evidence type="ECO:0000256" key="3">
    <source>
        <dbReference type="SAM" id="SignalP"/>
    </source>
</evidence>
<feature type="region of interest" description="Disordered" evidence="1">
    <location>
        <begin position="665"/>
        <end position="688"/>
    </location>
</feature>
<dbReference type="InterPro" id="IPR047971">
    <property type="entry name" value="ExeM-like"/>
</dbReference>
<feature type="chain" id="PRO_5045825313" description="Endonuclease/exonuclease/phosphatase domain-containing protein" evidence="3">
    <location>
        <begin position="24"/>
        <end position="958"/>
    </location>
</feature>
<dbReference type="NCBIfam" id="NF033681">
    <property type="entry name" value="ExeM_NucH_DNase"/>
    <property type="match status" value="1"/>
</dbReference>
<feature type="region of interest" description="Disordered" evidence="1">
    <location>
        <begin position="174"/>
        <end position="202"/>
    </location>
</feature>
<dbReference type="Gene3D" id="3.60.10.10">
    <property type="entry name" value="Endonuclease/exonuclease/phosphatase"/>
    <property type="match status" value="1"/>
</dbReference>